<keyword evidence="2" id="KW-0808">Transferase</keyword>
<protein>
    <submittedName>
        <fullName evidence="2">GNAT family N-acetyltransferase</fullName>
    </submittedName>
</protein>
<dbReference type="PROSITE" id="PS51186">
    <property type="entry name" value="GNAT"/>
    <property type="match status" value="1"/>
</dbReference>
<reference evidence="2" key="1">
    <citation type="submission" date="2020-01" db="EMBL/GenBank/DDBJ databases">
        <authorList>
            <person name="Meier V. D."/>
            <person name="Meier V D."/>
        </authorList>
    </citation>
    <scope>NUCLEOTIDE SEQUENCE</scope>
    <source>
        <strain evidence="2">HLG_WM_MAG_09</strain>
    </source>
</reference>
<name>A0A6S6UB14_9GAMM</name>
<proteinExistence type="predicted"/>
<feature type="domain" description="N-acetyltransferase" evidence="1">
    <location>
        <begin position="6"/>
        <end position="148"/>
    </location>
</feature>
<evidence type="ECO:0000313" key="2">
    <source>
        <dbReference type="EMBL" id="CAA6827511.1"/>
    </source>
</evidence>
<dbReference type="InterPro" id="IPR000182">
    <property type="entry name" value="GNAT_dom"/>
</dbReference>
<dbReference type="SUPFAM" id="SSF55729">
    <property type="entry name" value="Acyl-CoA N-acyltransferases (Nat)"/>
    <property type="match status" value="1"/>
</dbReference>
<dbReference type="Pfam" id="PF13508">
    <property type="entry name" value="Acetyltransf_7"/>
    <property type="match status" value="1"/>
</dbReference>
<sequence length="161" mass="18572">MTIDSEFIRAFKSDDLERIAEIYDLSHPMAFMGELTEFSHKCLMDNPTSLGTFYDSDVFVFDEAGIKGFVVYKGGIIIWLYIDPEYQRQKIGRRLIEFVMRRLSMIVGILVLKSNQPALSLYSDLGFKVLDEFEFDYQGELLTALSLVSETALQFINKPQR</sequence>
<dbReference type="EMBL" id="CACVAT010000440">
    <property type="protein sequence ID" value="CAA6827511.1"/>
    <property type="molecule type" value="Genomic_DNA"/>
</dbReference>
<dbReference type="AlphaFoldDB" id="A0A6S6UB14"/>
<dbReference type="InterPro" id="IPR016181">
    <property type="entry name" value="Acyl_CoA_acyltransferase"/>
</dbReference>
<dbReference type="CDD" id="cd04301">
    <property type="entry name" value="NAT_SF"/>
    <property type="match status" value="1"/>
</dbReference>
<evidence type="ECO:0000259" key="1">
    <source>
        <dbReference type="PROSITE" id="PS51186"/>
    </source>
</evidence>
<accession>A0A6S6UB14</accession>
<organism evidence="2">
    <name type="scientific">uncultured Thiotrichaceae bacterium</name>
    <dbReference type="NCBI Taxonomy" id="298394"/>
    <lineage>
        <taxon>Bacteria</taxon>
        <taxon>Pseudomonadati</taxon>
        <taxon>Pseudomonadota</taxon>
        <taxon>Gammaproteobacteria</taxon>
        <taxon>Thiotrichales</taxon>
        <taxon>Thiotrichaceae</taxon>
        <taxon>environmental samples</taxon>
    </lineage>
</organism>
<dbReference type="Gene3D" id="3.40.630.30">
    <property type="match status" value="1"/>
</dbReference>
<dbReference type="GO" id="GO:0016747">
    <property type="term" value="F:acyltransferase activity, transferring groups other than amino-acyl groups"/>
    <property type="evidence" value="ECO:0007669"/>
    <property type="project" value="InterPro"/>
</dbReference>
<gene>
    <name evidence="2" type="ORF">HELGO_WM19341</name>
</gene>